<keyword evidence="4" id="KW-0507">mRNA processing</keyword>
<evidence type="ECO:0000256" key="2">
    <source>
        <dbReference type="ARBA" id="ARBA00004642"/>
    </source>
</evidence>
<keyword evidence="8" id="KW-0862">Zinc</keyword>
<dbReference type="GO" id="GO:0016607">
    <property type="term" value="C:nuclear speck"/>
    <property type="evidence" value="ECO:0007669"/>
    <property type="project" value="UniProtKB-SubCell"/>
</dbReference>
<keyword evidence="11" id="KW-0175">Coiled coil</keyword>
<evidence type="ECO:0000313" key="15">
    <source>
        <dbReference type="Proteomes" id="UP000597762"/>
    </source>
</evidence>
<evidence type="ECO:0000259" key="12">
    <source>
        <dbReference type="Pfam" id="PF15803"/>
    </source>
</evidence>
<gene>
    <name evidence="14" type="ORF">SPHA_40208</name>
</gene>
<dbReference type="Pfam" id="PF15803">
    <property type="entry name" value="zf-SCNM1"/>
    <property type="match status" value="1"/>
</dbReference>
<feature type="domain" description="Sodium channel modifier 1 acidic C-terminal" evidence="13">
    <location>
        <begin position="193"/>
        <end position="232"/>
    </location>
</feature>
<dbReference type="EMBL" id="CAHIKZ030001899">
    <property type="protein sequence ID" value="CAE1276759.1"/>
    <property type="molecule type" value="Genomic_DNA"/>
</dbReference>
<evidence type="ECO:0000256" key="4">
    <source>
        <dbReference type="ARBA" id="ARBA00022664"/>
    </source>
</evidence>
<comment type="subcellular location">
    <subcellularLocation>
        <location evidence="1">Nucleus speckle</location>
    </subcellularLocation>
    <subcellularLocation>
        <location evidence="2">Nucleus</location>
        <location evidence="2">Nucleoplasm</location>
    </subcellularLocation>
</comment>
<evidence type="ECO:0000256" key="10">
    <source>
        <dbReference type="ARBA" id="ARBA00023242"/>
    </source>
</evidence>
<reference evidence="14" key="1">
    <citation type="submission" date="2021-01" db="EMBL/GenBank/DDBJ databases">
        <authorList>
            <person name="Li R."/>
            <person name="Bekaert M."/>
        </authorList>
    </citation>
    <scope>NUCLEOTIDE SEQUENCE</scope>
    <source>
        <strain evidence="14">Farmed</strain>
    </source>
</reference>
<dbReference type="OrthoDB" id="1924550at2759"/>
<keyword evidence="7" id="KW-0863">Zinc-finger</keyword>
<evidence type="ECO:0000256" key="9">
    <source>
        <dbReference type="ARBA" id="ARBA00023187"/>
    </source>
</evidence>
<evidence type="ECO:0000256" key="8">
    <source>
        <dbReference type="ARBA" id="ARBA00022833"/>
    </source>
</evidence>
<evidence type="ECO:0000256" key="7">
    <source>
        <dbReference type="ARBA" id="ARBA00022771"/>
    </source>
</evidence>
<evidence type="ECO:0000313" key="14">
    <source>
        <dbReference type="EMBL" id="CAE1276759.1"/>
    </source>
</evidence>
<keyword evidence="9" id="KW-0508">mRNA splicing</keyword>
<evidence type="ECO:0000259" key="13">
    <source>
        <dbReference type="Pfam" id="PF15805"/>
    </source>
</evidence>
<dbReference type="PANTHER" id="PTHR32297">
    <property type="entry name" value="SODIUM CHANNEL MODIFIER 1"/>
    <property type="match status" value="1"/>
</dbReference>
<name>A0A812CT84_ACAPH</name>
<keyword evidence="6" id="KW-0747">Spliceosome</keyword>
<dbReference type="GO" id="GO:0006397">
    <property type="term" value="P:mRNA processing"/>
    <property type="evidence" value="ECO:0007669"/>
    <property type="project" value="UniProtKB-KW"/>
</dbReference>
<feature type="domain" description="Sodium channel modifier 1 zinc-finger" evidence="12">
    <location>
        <begin position="77"/>
        <end position="102"/>
    </location>
</feature>
<evidence type="ECO:0000256" key="11">
    <source>
        <dbReference type="SAM" id="Coils"/>
    </source>
</evidence>
<proteinExistence type="predicted"/>
<dbReference type="AlphaFoldDB" id="A0A812CT84"/>
<dbReference type="GO" id="GO:0008270">
    <property type="term" value="F:zinc ion binding"/>
    <property type="evidence" value="ECO:0007669"/>
    <property type="project" value="UniProtKB-KW"/>
</dbReference>
<sequence length="234" mass="27074">MSFKREGVDKSLLNVLRFNPLALNMPKSRTLRSSPERNVLLYLFYLHSFQKRRVEELFAENIPNDEAQMLSNGKFTCTVCHYRPVFDTVQILAQHRHGKKHLENAKRAKVKLDELQELIEIRKQNQSLGNSSSTLPGISKAATSLLTKSPYDARVLKNRLKSHDRKPTINLQNSSTNLEPYLDSRAKIKDDQTNELAYKYWQLAGSGWKKNWSGKWEKDEQAEFDSDEEPPDLP</sequence>
<dbReference type="Pfam" id="PF15805">
    <property type="entry name" value="SCNM1_acidic"/>
    <property type="match status" value="1"/>
</dbReference>
<evidence type="ECO:0000256" key="1">
    <source>
        <dbReference type="ARBA" id="ARBA00004324"/>
    </source>
</evidence>
<evidence type="ECO:0000256" key="5">
    <source>
        <dbReference type="ARBA" id="ARBA00022723"/>
    </source>
</evidence>
<dbReference type="InterPro" id="IPR031625">
    <property type="entry name" value="SCNM1_acidic"/>
</dbReference>
<feature type="coiled-coil region" evidence="11">
    <location>
        <begin position="98"/>
        <end position="125"/>
    </location>
</feature>
<dbReference type="PANTHER" id="PTHR32297:SF1">
    <property type="entry name" value="SODIUM CHANNEL MODIFIER 1"/>
    <property type="match status" value="1"/>
</dbReference>
<dbReference type="GO" id="GO:0005681">
    <property type="term" value="C:spliceosomal complex"/>
    <property type="evidence" value="ECO:0007669"/>
    <property type="project" value="UniProtKB-KW"/>
</dbReference>
<organism evidence="14 15">
    <name type="scientific">Acanthosepion pharaonis</name>
    <name type="common">Pharaoh cuttlefish</name>
    <name type="synonym">Sepia pharaonis</name>
    <dbReference type="NCBI Taxonomy" id="158019"/>
    <lineage>
        <taxon>Eukaryota</taxon>
        <taxon>Metazoa</taxon>
        <taxon>Spiralia</taxon>
        <taxon>Lophotrochozoa</taxon>
        <taxon>Mollusca</taxon>
        <taxon>Cephalopoda</taxon>
        <taxon>Coleoidea</taxon>
        <taxon>Decapodiformes</taxon>
        <taxon>Sepiida</taxon>
        <taxon>Sepiina</taxon>
        <taxon>Sepiidae</taxon>
        <taxon>Acanthosepion</taxon>
    </lineage>
</organism>
<comment type="caution">
    <text evidence="14">The sequence shown here is derived from an EMBL/GenBank/DDBJ whole genome shotgun (WGS) entry which is preliminary data.</text>
</comment>
<dbReference type="InterPro" id="IPR031622">
    <property type="entry name" value="Znf-SCNM1"/>
</dbReference>
<keyword evidence="5" id="KW-0479">Metal-binding</keyword>
<dbReference type="InterPro" id="IPR033570">
    <property type="entry name" value="SCNM1"/>
</dbReference>
<accession>A0A812CT84</accession>
<evidence type="ECO:0000256" key="6">
    <source>
        <dbReference type="ARBA" id="ARBA00022728"/>
    </source>
</evidence>
<keyword evidence="15" id="KW-1185">Reference proteome</keyword>
<protein>
    <recommendedName>
        <fullName evidence="3">Sodium channel modifier 1</fullName>
    </recommendedName>
</protein>
<keyword evidence="10" id="KW-0539">Nucleus</keyword>
<dbReference type="Proteomes" id="UP000597762">
    <property type="component" value="Unassembled WGS sequence"/>
</dbReference>
<dbReference type="GO" id="GO:0008380">
    <property type="term" value="P:RNA splicing"/>
    <property type="evidence" value="ECO:0007669"/>
    <property type="project" value="UniProtKB-KW"/>
</dbReference>
<evidence type="ECO:0000256" key="3">
    <source>
        <dbReference type="ARBA" id="ARBA00020620"/>
    </source>
</evidence>